<organism evidence="1">
    <name type="scientific">marine metagenome</name>
    <dbReference type="NCBI Taxonomy" id="408172"/>
    <lineage>
        <taxon>unclassified sequences</taxon>
        <taxon>metagenomes</taxon>
        <taxon>ecological metagenomes</taxon>
    </lineage>
</organism>
<accession>A0A381S1H5</accession>
<name>A0A381S1H5_9ZZZZ</name>
<dbReference type="AlphaFoldDB" id="A0A381S1H5"/>
<gene>
    <name evidence="1" type="ORF">METZ01_LOCUS50093</name>
</gene>
<sequence>MSFSWPVQKQIQGAAAVLHYWYQIMFGVNLTPVGERKTHWAVCPENQLT</sequence>
<proteinExistence type="predicted"/>
<dbReference type="EMBL" id="UINC01002490">
    <property type="protein sequence ID" value="SUZ97239.1"/>
    <property type="molecule type" value="Genomic_DNA"/>
</dbReference>
<protein>
    <submittedName>
        <fullName evidence="1">Uncharacterized protein</fullName>
    </submittedName>
</protein>
<reference evidence="1" key="1">
    <citation type="submission" date="2018-05" db="EMBL/GenBank/DDBJ databases">
        <authorList>
            <person name="Lanie J.A."/>
            <person name="Ng W.-L."/>
            <person name="Kazmierczak K.M."/>
            <person name="Andrzejewski T.M."/>
            <person name="Davidsen T.M."/>
            <person name="Wayne K.J."/>
            <person name="Tettelin H."/>
            <person name="Glass J.I."/>
            <person name="Rusch D."/>
            <person name="Podicherti R."/>
            <person name="Tsui H.-C.T."/>
            <person name="Winkler M.E."/>
        </authorList>
    </citation>
    <scope>NUCLEOTIDE SEQUENCE</scope>
</reference>
<evidence type="ECO:0000313" key="1">
    <source>
        <dbReference type="EMBL" id="SUZ97239.1"/>
    </source>
</evidence>